<dbReference type="GO" id="GO:0016874">
    <property type="term" value="F:ligase activity"/>
    <property type="evidence" value="ECO:0007669"/>
    <property type="project" value="UniProtKB-KW"/>
</dbReference>
<dbReference type="SUPFAM" id="SSF52777">
    <property type="entry name" value="CoA-dependent acyltransferases"/>
    <property type="match status" value="1"/>
</dbReference>
<accession>A0A380DNJ2</accession>
<dbReference type="Proteomes" id="UP000254502">
    <property type="component" value="Unassembled WGS sequence"/>
</dbReference>
<dbReference type="InterPro" id="IPR036736">
    <property type="entry name" value="ACP-like_sf"/>
</dbReference>
<organism evidence="1 2">
    <name type="scientific">Staphylococcus aureus</name>
    <dbReference type="NCBI Taxonomy" id="1280"/>
    <lineage>
        <taxon>Bacteria</taxon>
        <taxon>Bacillati</taxon>
        <taxon>Bacillota</taxon>
        <taxon>Bacilli</taxon>
        <taxon>Bacillales</taxon>
        <taxon>Staphylococcaceae</taxon>
        <taxon>Staphylococcus</taxon>
    </lineage>
</organism>
<reference evidence="1 2" key="1">
    <citation type="submission" date="2018-06" db="EMBL/GenBank/DDBJ databases">
        <authorList>
            <consortium name="Pathogen Informatics"/>
            <person name="Doyle S."/>
        </authorList>
    </citation>
    <scope>NUCLEOTIDE SEQUENCE [LARGE SCALE GENOMIC DNA]</scope>
    <source>
        <strain evidence="1 2">NCTC5664</strain>
    </source>
</reference>
<evidence type="ECO:0000313" key="2">
    <source>
        <dbReference type="Proteomes" id="UP000254502"/>
    </source>
</evidence>
<dbReference type="EMBL" id="UHAQ01000002">
    <property type="protein sequence ID" value="SUK38508.1"/>
    <property type="molecule type" value="Genomic_DNA"/>
</dbReference>
<sequence>MELASLLRREGLKIKFSQLIEHPTLNHWIETIKCIKIKKSNRDSKKENIEIDNGEFELTDVQRAYLIGREDDQELGGIGCHAYFEFSGKNIDTDRLNDSWYKVQMRHPMLRAVFTNGGKQWFMSRPYKENIEITNLEKCSDKEVSEILKKYRDNVSHIKRNVTKVKSLIYLYLFCLKIK</sequence>
<name>A0A380DNJ2_STAAU</name>
<gene>
    <name evidence="1" type="primary">mbtB_3</name>
    <name evidence="1" type="ORF">NCTC5664_00868</name>
</gene>
<dbReference type="InterPro" id="IPR023213">
    <property type="entry name" value="CAT-like_dom_sf"/>
</dbReference>
<dbReference type="Gene3D" id="1.10.1200.10">
    <property type="entry name" value="ACP-like"/>
    <property type="match status" value="1"/>
</dbReference>
<protein>
    <submittedName>
        <fullName evidence="1">Non-ribosomal peptide synthetase</fullName>
        <ecNumber evidence="1">6.3.2.-</ecNumber>
    </submittedName>
</protein>
<keyword evidence="1" id="KW-0436">Ligase</keyword>
<dbReference type="AlphaFoldDB" id="A0A380DNJ2"/>
<evidence type="ECO:0000313" key="1">
    <source>
        <dbReference type="EMBL" id="SUK38508.1"/>
    </source>
</evidence>
<dbReference type="EC" id="6.3.2.-" evidence="1"/>
<dbReference type="Gene3D" id="3.30.559.10">
    <property type="entry name" value="Chloramphenicol acetyltransferase-like domain"/>
    <property type="match status" value="1"/>
</dbReference>
<proteinExistence type="predicted"/>